<feature type="compositionally biased region" description="Basic and acidic residues" evidence="1">
    <location>
        <begin position="441"/>
        <end position="450"/>
    </location>
</feature>
<evidence type="ECO:0000313" key="3">
    <source>
        <dbReference type="EMBL" id="GAB1317842.1"/>
    </source>
</evidence>
<dbReference type="InterPro" id="IPR010730">
    <property type="entry name" value="HET"/>
</dbReference>
<gene>
    <name evidence="3" type="ORF">MFIFM68171_08052</name>
</gene>
<accession>A0ABQ0GJA2</accession>
<reference evidence="3 4" key="1">
    <citation type="submission" date="2024-09" db="EMBL/GenBank/DDBJ databases">
        <title>Itraconazole resistance in Madurella fahalii resulting from another homologue of gene encoding cytochrome P450 14-alpha sterol demethylase (CYP51).</title>
        <authorList>
            <person name="Yoshioka I."/>
            <person name="Fahal A.H."/>
            <person name="Kaneko S."/>
            <person name="Yaguchi T."/>
        </authorList>
    </citation>
    <scope>NUCLEOTIDE SEQUENCE [LARGE SCALE GENOMIC DNA]</scope>
    <source>
        <strain evidence="3 4">IFM 68171</strain>
    </source>
</reference>
<organism evidence="3 4">
    <name type="scientific">Madurella fahalii</name>
    <dbReference type="NCBI Taxonomy" id="1157608"/>
    <lineage>
        <taxon>Eukaryota</taxon>
        <taxon>Fungi</taxon>
        <taxon>Dikarya</taxon>
        <taxon>Ascomycota</taxon>
        <taxon>Pezizomycotina</taxon>
        <taxon>Sordariomycetes</taxon>
        <taxon>Sordariomycetidae</taxon>
        <taxon>Sordariales</taxon>
        <taxon>Sordariales incertae sedis</taxon>
        <taxon>Madurella</taxon>
    </lineage>
</organism>
<dbReference type="EMBL" id="BAAFSV010000004">
    <property type="protein sequence ID" value="GAB1317842.1"/>
    <property type="molecule type" value="Genomic_DNA"/>
</dbReference>
<feature type="domain" description="Heterokaryon incompatibility" evidence="2">
    <location>
        <begin position="61"/>
        <end position="155"/>
    </location>
</feature>
<dbReference type="Proteomes" id="UP001628179">
    <property type="component" value="Unassembled WGS sequence"/>
</dbReference>
<dbReference type="Pfam" id="PF26639">
    <property type="entry name" value="Het-6_barrel"/>
    <property type="match status" value="1"/>
</dbReference>
<dbReference type="RefSeq" id="XP_070919573.1">
    <property type="nucleotide sequence ID" value="XM_071063472.1"/>
</dbReference>
<protein>
    <recommendedName>
        <fullName evidence="2">Heterokaryon incompatibility domain-containing protein</fullName>
    </recommendedName>
</protein>
<evidence type="ECO:0000256" key="1">
    <source>
        <dbReference type="SAM" id="MobiDB-lite"/>
    </source>
</evidence>
<proteinExistence type="predicted"/>
<feature type="region of interest" description="Disordered" evidence="1">
    <location>
        <begin position="431"/>
        <end position="450"/>
    </location>
</feature>
<name>A0ABQ0GJA2_9PEZI</name>
<keyword evidence="4" id="KW-1185">Reference proteome</keyword>
<dbReference type="InterPro" id="IPR052895">
    <property type="entry name" value="HetReg/Transcr_Mod"/>
</dbReference>
<dbReference type="PANTHER" id="PTHR24148">
    <property type="entry name" value="ANKYRIN REPEAT DOMAIN-CONTAINING PROTEIN 39 HOMOLOG-RELATED"/>
    <property type="match status" value="1"/>
</dbReference>
<evidence type="ECO:0000313" key="4">
    <source>
        <dbReference type="Proteomes" id="UP001628179"/>
    </source>
</evidence>
<comment type="caution">
    <text evidence="3">The sequence shown here is derived from an EMBL/GenBank/DDBJ whole genome shotgun (WGS) entry which is preliminary data.</text>
</comment>
<sequence length="555" mass="61118">MPSTDSLATSASAIDRRALYISIPLDHRVKQTRFLKLLPGEDDSNLRGELFALSLHSEPDFTALSYAWASPGAGQTISVNGCNFPISDSLHLALHTIRRRFCATSSVTLWIDLICINQEDTTEKNTQVPLMSDIYTGASSVIVWLGAASAVDGLAMTVMGDLAARGGEEEAMAIGDPSVATMQALADRIPTGNSIRDLLGAAFPDLRGQVNELLTATRRVDIQPVLHLRERVQAGTEEGDMSLETIMWETTQALATNPRDKVYGVLALAPKAAWDRISVDYSREVEDVYADVVRYSFINMGGLGIPADTLDTIWPSDRRLVLFGIPIDEVAHVDTSFRERVSERVDVCTCVTVFSRVESHRPERIPWEYNIRKPFRDVLWRAFISDYLVDYDRNTTEDQVPAHPQANERVLELLLNAAGKNAAEVVQQLLRPEPPTEYETDEHGGEKDEPSAILKDKIITGLTMVRVANGRCAFVMAGGWLGFDPPSMKPGDVVVVFAGAGVPFVIRPDGCTGAFLLVGEAYVAGLMHGELFDQCPAFNAQDNEYTIELQRFCLR</sequence>
<dbReference type="Pfam" id="PF06985">
    <property type="entry name" value="HET"/>
    <property type="match status" value="1"/>
</dbReference>
<dbReference type="PANTHER" id="PTHR24148:SF73">
    <property type="entry name" value="HET DOMAIN PROTEIN (AFU_ORTHOLOGUE AFUA_8G01020)"/>
    <property type="match status" value="1"/>
</dbReference>
<dbReference type="GeneID" id="98178795"/>
<evidence type="ECO:0000259" key="2">
    <source>
        <dbReference type="Pfam" id="PF06985"/>
    </source>
</evidence>